<protein>
    <submittedName>
        <fullName evidence="1">Uncharacterized protein</fullName>
    </submittedName>
</protein>
<dbReference type="Gene3D" id="3.60.10.10">
    <property type="entry name" value="Endonuclease/exonuclease/phosphatase"/>
    <property type="match status" value="1"/>
</dbReference>
<dbReference type="InterPro" id="IPR036691">
    <property type="entry name" value="Endo/exonu/phosph_ase_sf"/>
</dbReference>
<dbReference type="Proteomes" id="UP000499080">
    <property type="component" value="Unassembled WGS sequence"/>
</dbReference>
<name>A0A4Y2MPZ7_ARAVE</name>
<dbReference type="AlphaFoldDB" id="A0A4Y2MPZ7"/>
<gene>
    <name evidence="1" type="ORF">AVEN_242367_1</name>
</gene>
<proteinExistence type="predicted"/>
<sequence>MRSTPHKELKFVQLNLHHAVGALKNLIQRSSDQCLSLACVQEMYQKHDIPVGVSARFKLFYSAREKLKAGKIIFDPLLPVMKAFTSRNVVAVVATIQKKRILVVSVYYPHRKIWKRRCKNWTSV</sequence>
<comment type="caution">
    <text evidence="1">The sequence shown here is derived from an EMBL/GenBank/DDBJ whole genome shotgun (WGS) entry which is preliminary data.</text>
</comment>
<dbReference type="OrthoDB" id="6437038at2759"/>
<evidence type="ECO:0000313" key="2">
    <source>
        <dbReference type="Proteomes" id="UP000499080"/>
    </source>
</evidence>
<dbReference type="EMBL" id="BGPR01007668">
    <property type="protein sequence ID" value="GBN28632.1"/>
    <property type="molecule type" value="Genomic_DNA"/>
</dbReference>
<dbReference type="SUPFAM" id="SSF56219">
    <property type="entry name" value="DNase I-like"/>
    <property type="match status" value="1"/>
</dbReference>
<organism evidence="1 2">
    <name type="scientific">Araneus ventricosus</name>
    <name type="common">Orbweaver spider</name>
    <name type="synonym">Epeira ventricosa</name>
    <dbReference type="NCBI Taxonomy" id="182803"/>
    <lineage>
        <taxon>Eukaryota</taxon>
        <taxon>Metazoa</taxon>
        <taxon>Ecdysozoa</taxon>
        <taxon>Arthropoda</taxon>
        <taxon>Chelicerata</taxon>
        <taxon>Arachnida</taxon>
        <taxon>Araneae</taxon>
        <taxon>Araneomorphae</taxon>
        <taxon>Entelegynae</taxon>
        <taxon>Araneoidea</taxon>
        <taxon>Araneidae</taxon>
        <taxon>Araneus</taxon>
    </lineage>
</organism>
<evidence type="ECO:0000313" key="1">
    <source>
        <dbReference type="EMBL" id="GBN28632.1"/>
    </source>
</evidence>
<accession>A0A4Y2MPZ7</accession>
<keyword evidence="2" id="KW-1185">Reference proteome</keyword>
<reference evidence="1 2" key="1">
    <citation type="journal article" date="2019" name="Sci. Rep.">
        <title>Orb-weaving spider Araneus ventricosus genome elucidates the spidroin gene catalogue.</title>
        <authorList>
            <person name="Kono N."/>
            <person name="Nakamura H."/>
            <person name="Ohtoshi R."/>
            <person name="Moran D.A.P."/>
            <person name="Shinohara A."/>
            <person name="Yoshida Y."/>
            <person name="Fujiwara M."/>
            <person name="Mori M."/>
            <person name="Tomita M."/>
            <person name="Arakawa K."/>
        </authorList>
    </citation>
    <scope>NUCLEOTIDE SEQUENCE [LARGE SCALE GENOMIC DNA]</scope>
</reference>